<dbReference type="PANTHER" id="PTHR36142:SF2">
    <property type="entry name" value="METALLO-HYDROLASE_OXIDOREDUCTASE SUPERFAMILY PROTEIN"/>
    <property type="match status" value="1"/>
</dbReference>
<accession>A0A3N4J273</accession>
<proteinExistence type="predicted"/>
<dbReference type="InterPro" id="IPR036866">
    <property type="entry name" value="RibonucZ/Hydroxyglut_hydro"/>
</dbReference>
<keyword evidence="2" id="KW-1185">Reference proteome</keyword>
<evidence type="ECO:0000313" key="2">
    <source>
        <dbReference type="Proteomes" id="UP000275078"/>
    </source>
</evidence>
<sequence length="334" mass="36771">MQIHVHPINLDTSLLISLLPSADSTPFFTLLLDPWLSGTSTTYANIFSTQAHTLPPLIPSLSDLSQPPSAILISQSKSDHCSRETLLQLPASTPIYAVPGAYELVQSWKYFDAVHKINDWKKGGNGKEVHRLHLPDGRGTVEVVRLPSRWWEVPMLHSFLSIRVLPSDRQHLPPAQILYTPHGAPPTAVLPFLNTLPAPERKITLLFHPTTQVKLPFWLGGSVVSGAPGLERVLKEVEVEGIVAVHDEEKELGGLVGWFVRNIEKEGKWKGREMEDWTCCGPKELQLRNGSVDDTGMEAKAEKNGLGVEAEKRVADAVEVASMEPVPLPVPVSS</sequence>
<dbReference type="EMBL" id="ML119645">
    <property type="protein sequence ID" value="RPA87984.1"/>
    <property type="molecule type" value="Genomic_DNA"/>
</dbReference>
<dbReference type="Proteomes" id="UP000275078">
    <property type="component" value="Unassembled WGS sequence"/>
</dbReference>
<dbReference type="AlphaFoldDB" id="A0A3N4J273"/>
<dbReference type="Gene3D" id="3.60.15.10">
    <property type="entry name" value="Ribonuclease Z/Hydroxyacylglutathione hydrolase-like"/>
    <property type="match status" value="1"/>
</dbReference>
<evidence type="ECO:0000313" key="1">
    <source>
        <dbReference type="EMBL" id="RPA87984.1"/>
    </source>
</evidence>
<organism evidence="1 2">
    <name type="scientific">Ascobolus immersus RN42</name>
    <dbReference type="NCBI Taxonomy" id="1160509"/>
    <lineage>
        <taxon>Eukaryota</taxon>
        <taxon>Fungi</taxon>
        <taxon>Dikarya</taxon>
        <taxon>Ascomycota</taxon>
        <taxon>Pezizomycotina</taxon>
        <taxon>Pezizomycetes</taxon>
        <taxon>Pezizales</taxon>
        <taxon>Ascobolaceae</taxon>
        <taxon>Ascobolus</taxon>
    </lineage>
</organism>
<evidence type="ECO:0008006" key="3">
    <source>
        <dbReference type="Google" id="ProtNLM"/>
    </source>
</evidence>
<name>A0A3N4J273_ASCIM</name>
<dbReference type="OrthoDB" id="332863at2759"/>
<reference evidence="1 2" key="1">
    <citation type="journal article" date="2018" name="Nat. Ecol. Evol.">
        <title>Pezizomycetes genomes reveal the molecular basis of ectomycorrhizal truffle lifestyle.</title>
        <authorList>
            <person name="Murat C."/>
            <person name="Payen T."/>
            <person name="Noel B."/>
            <person name="Kuo A."/>
            <person name="Morin E."/>
            <person name="Chen J."/>
            <person name="Kohler A."/>
            <person name="Krizsan K."/>
            <person name="Balestrini R."/>
            <person name="Da Silva C."/>
            <person name="Montanini B."/>
            <person name="Hainaut M."/>
            <person name="Levati E."/>
            <person name="Barry K.W."/>
            <person name="Belfiori B."/>
            <person name="Cichocki N."/>
            <person name="Clum A."/>
            <person name="Dockter R.B."/>
            <person name="Fauchery L."/>
            <person name="Guy J."/>
            <person name="Iotti M."/>
            <person name="Le Tacon F."/>
            <person name="Lindquist E.A."/>
            <person name="Lipzen A."/>
            <person name="Malagnac F."/>
            <person name="Mello A."/>
            <person name="Molinier V."/>
            <person name="Miyauchi S."/>
            <person name="Poulain J."/>
            <person name="Riccioni C."/>
            <person name="Rubini A."/>
            <person name="Sitrit Y."/>
            <person name="Splivallo R."/>
            <person name="Traeger S."/>
            <person name="Wang M."/>
            <person name="Zifcakova L."/>
            <person name="Wipf D."/>
            <person name="Zambonelli A."/>
            <person name="Paolocci F."/>
            <person name="Nowrousian M."/>
            <person name="Ottonello S."/>
            <person name="Baldrian P."/>
            <person name="Spatafora J.W."/>
            <person name="Henrissat B."/>
            <person name="Nagy L.G."/>
            <person name="Aury J.M."/>
            <person name="Wincker P."/>
            <person name="Grigoriev I.V."/>
            <person name="Bonfante P."/>
            <person name="Martin F.M."/>
        </authorList>
    </citation>
    <scope>NUCLEOTIDE SEQUENCE [LARGE SCALE GENOMIC DNA]</scope>
    <source>
        <strain evidence="1 2">RN42</strain>
    </source>
</reference>
<dbReference type="PANTHER" id="PTHR36142">
    <property type="entry name" value="METALLO-HYDROLASE/OXIDOREDUCTASE SUPERFAMILY PROTEIN"/>
    <property type="match status" value="1"/>
</dbReference>
<gene>
    <name evidence="1" type="ORF">BJ508DRAFT_1103</name>
</gene>
<dbReference type="STRING" id="1160509.A0A3N4J273"/>
<dbReference type="SUPFAM" id="SSF56281">
    <property type="entry name" value="Metallo-hydrolase/oxidoreductase"/>
    <property type="match status" value="1"/>
</dbReference>
<protein>
    <recommendedName>
        <fullName evidence="3">Metallo-beta-lactamase domain-containing protein</fullName>
    </recommendedName>
</protein>